<keyword evidence="3" id="KW-0964">Secreted</keyword>
<gene>
    <name evidence="14" type="primary">SHBG</name>
</gene>
<evidence type="ECO:0000256" key="4">
    <source>
        <dbReference type="ARBA" id="ARBA00022665"/>
    </source>
</evidence>
<dbReference type="PANTHER" id="PTHR24040">
    <property type="entry name" value="LAMININ G-LIKE DOMAIN-CONTAINING PROTEIN"/>
    <property type="match status" value="1"/>
</dbReference>
<dbReference type="FunCoup" id="A0A6P8PIN8">
    <property type="interactions" value="76"/>
</dbReference>
<dbReference type="Pfam" id="PF00054">
    <property type="entry name" value="Laminin_G_1"/>
    <property type="match status" value="1"/>
</dbReference>
<evidence type="ECO:0000256" key="10">
    <source>
        <dbReference type="ARBA" id="ARBA00040510"/>
    </source>
</evidence>
<dbReference type="InterPro" id="IPR051145">
    <property type="entry name" value="GAS-SHBG-PROS"/>
</dbReference>
<comment type="subcellular location">
    <subcellularLocation>
        <location evidence="1">Secreted</location>
    </subcellularLocation>
</comment>
<feature type="domain" description="Laminin G" evidence="12">
    <location>
        <begin position="82"/>
        <end position="252"/>
    </location>
</feature>
<dbReference type="KEGG" id="gsh:117350792"/>
<evidence type="ECO:0000256" key="9">
    <source>
        <dbReference type="ARBA" id="ARBA00037620"/>
    </source>
</evidence>
<dbReference type="SUPFAM" id="SSF49899">
    <property type="entry name" value="Concanavalin A-like lectins/glucanases"/>
    <property type="match status" value="2"/>
</dbReference>
<evidence type="ECO:0000256" key="8">
    <source>
        <dbReference type="ARBA" id="ARBA00023180"/>
    </source>
</evidence>
<dbReference type="RefSeq" id="XP_033781305.1">
    <property type="nucleotide sequence ID" value="XM_033925414.1"/>
</dbReference>
<evidence type="ECO:0000256" key="7">
    <source>
        <dbReference type="ARBA" id="ARBA00023157"/>
    </source>
</evidence>
<dbReference type="InterPro" id="IPR013320">
    <property type="entry name" value="ConA-like_dom_sf"/>
</dbReference>
<dbReference type="InterPro" id="IPR001791">
    <property type="entry name" value="Laminin_G"/>
</dbReference>
<keyword evidence="6" id="KW-0446">Lipid-binding</keyword>
<name>A0A6P8PIN8_GEOSA</name>
<dbReference type="GeneID" id="117350792"/>
<dbReference type="AlphaFoldDB" id="A0A6P8PIN8"/>
<comment type="subunit">
    <text evidence="2">Homodimer.</text>
</comment>
<dbReference type="Gene3D" id="2.60.120.200">
    <property type="match status" value="2"/>
</dbReference>
<protein>
    <recommendedName>
        <fullName evidence="10">Sex hormone-binding globulin</fullName>
    </recommendedName>
</protein>
<dbReference type="PANTHER" id="PTHR24040:SF3">
    <property type="entry name" value="SEX HORMONE-BINDING GLOBULIN"/>
    <property type="match status" value="1"/>
</dbReference>
<dbReference type="CTD" id="6462"/>
<organism evidence="13 14">
    <name type="scientific">Geotrypetes seraphini</name>
    <name type="common">Gaboon caecilian</name>
    <name type="synonym">Caecilia seraphini</name>
    <dbReference type="NCBI Taxonomy" id="260995"/>
    <lineage>
        <taxon>Eukaryota</taxon>
        <taxon>Metazoa</taxon>
        <taxon>Chordata</taxon>
        <taxon>Craniata</taxon>
        <taxon>Vertebrata</taxon>
        <taxon>Euteleostomi</taxon>
        <taxon>Amphibia</taxon>
        <taxon>Gymnophiona</taxon>
        <taxon>Geotrypetes</taxon>
    </lineage>
</organism>
<comment type="caution">
    <text evidence="11">Lacks conserved residue(s) required for the propagation of feature annotation.</text>
</comment>
<reference evidence="14" key="1">
    <citation type="submission" date="2025-08" db="UniProtKB">
        <authorList>
            <consortium name="RefSeq"/>
        </authorList>
    </citation>
    <scope>IDENTIFICATION</scope>
</reference>
<dbReference type="PROSITE" id="PS50025">
    <property type="entry name" value="LAM_G_DOMAIN"/>
    <property type="match status" value="1"/>
</dbReference>
<evidence type="ECO:0000256" key="5">
    <source>
        <dbReference type="ARBA" id="ARBA00022729"/>
    </source>
</evidence>
<evidence type="ECO:0000259" key="12">
    <source>
        <dbReference type="PROSITE" id="PS50025"/>
    </source>
</evidence>
<dbReference type="SMART" id="SM00282">
    <property type="entry name" value="LamG"/>
    <property type="match status" value="1"/>
</dbReference>
<keyword evidence="5" id="KW-0732">Signal</keyword>
<keyword evidence="13" id="KW-1185">Reference proteome</keyword>
<dbReference type="GO" id="GO:0005576">
    <property type="term" value="C:extracellular region"/>
    <property type="evidence" value="ECO:0007669"/>
    <property type="project" value="UniProtKB-SubCell"/>
</dbReference>
<sequence length="443" mass="49559">MGTSCLRRGAFKALSALFLFSSQARATRRLLYFCRGISKVMKHLTGFLWLLTLLSLNRGDVEQHLTCSLSQQTFPVDSDTLNIGQKWGKNEPTAVAELSIKQLISSSSHFEIRTLDPEGAIFHANVRNNTEWFLLGLRNGRPEVQIQNSLCEITVCGGDALNDGQWHNLKVSNERNLVLLEADGKMMFTIGGATEPINEIQNPKMTIAVGGIQTNHSNLLMPMNTALDACFRRWKWLNQTSSWIHPPGVKPCFSSIQKGSFFSGAGIATFRTSEGIMPRDDWAVTLEMGIHMDKRRGILLAFSVEDHMLLLVLRVNEQGFSLEFGSNTSLELPLPPKTCLGFSLLLTISPTHLIWKLGDEKIEHPVQQVDYQELRTAWHKKGGQISFGGLPNMEKMSPEESDVFFEGCLSEIQLQGRTLDMDSALYKSDTVWSHSCPQFPLNS</sequence>
<evidence type="ECO:0000256" key="11">
    <source>
        <dbReference type="PROSITE-ProRule" id="PRU00122"/>
    </source>
</evidence>
<evidence type="ECO:0000256" key="2">
    <source>
        <dbReference type="ARBA" id="ARBA00011738"/>
    </source>
</evidence>
<evidence type="ECO:0000313" key="13">
    <source>
        <dbReference type="Proteomes" id="UP000515159"/>
    </source>
</evidence>
<keyword evidence="8" id="KW-0325">Glycoprotein</keyword>
<keyword evidence="4" id="KW-0754">Steroid-binding</keyword>
<evidence type="ECO:0000313" key="14">
    <source>
        <dbReference type="RefSeq" id="XP_033781305.1"/>
    </source>
</evidence>
<dbReference type="GO" id="GO:0005496">
    <property type="term" value="F:steroid binding"/>
    <property type="evidence" value="ECO:0007669"/>
    <property type="project" value="UniProtKB-KW"/>
</dbReference>
<dbReference type="OrthoDB" id="6275838at2759"/>
<accession>A0A6P8PIN8</accession>
<dbReference type="Proteomes" id="UP000515159">
    <property type="component" value="Chromosome 16"/>
</dbReference>
<evidence type="ECO:0000256" key="3">
    <source>
        <dbReference type="ARBA" id="ARBA00022525"/>
    </source>
</evidence>
<dbReference type="InParanoid" id="A0A6P8PIN8"/>
<keyword evidence="7" id="KW-1015">Disulfide bond</keyword>
<evidence type="ECO:0000256" key="1">
    <source>
        <dbReference type="ARBA" id="ARBA00004613"/>
    </source>
</evidence>
<comment type="function">
    <text evidence="9">Functions as an androgen transport protein, but may also be involved in receptor mediated processes. Each dimer binds one molecule of steroid. Specific for 5-alpha-dihydrotestosterone, testosterone, and 17-beta-estradiol. Regulates the plasma metabolic clearance rate of steroid hormones by controlling their plasma concentration.</text>
</comment>
<evidence type="ECO:0000256" key="6">
    <source>
        <dbReference type="ARBA" id="ARBA00023121"/>
    </source>
</evidence>
<dbReference type="CDD" id="cd00110">
    <property type="entry name" value="LamG"/>
    <property type="match status" value="1"/>
</dbReference>
<proteinExistence type="predicted"/>